<dbReference type="InterPro" id="IPR035986">
    <property type="entry name" value="PKD_dom_sf"/>
</dbReference>
<dbReference type="EMBL" id="QLLN01000007">
    <property type="protein sequence ID" value="RAJ07965.1"/>
    <property type="molecule type" value="Genomic_DNA"/>
</dbReference>
<gene>
    <name evidence="2" type="ORF">LV92_03527</name>
</gene>
<evidence type="ECO:0000313" key="2">
    <source>
        <dbReference type="EMBL" id="RAJ07965.1"/>
    </source>
</evidence>
<organism evidence="2 3">
    <name type="scientific">Arenibacter echinorum</name>
    <dbReference type="NCBI Taxonomy" id="440515"/>
    <lineage>
        <taxon>Bacteria</taxon>
        <taxon>Pseudomonadati</taxon>
        <taxon>Bacteroidota</taxon>
        <taxon>Flavobacteriia</taxon>
        <taxon>Flavobacteriales</taxon>
        <taxon>Flavobacteriaceae</taxon>
        <taxon>Arenibacter</taxon>
    </lineage>
</organism>
<keyword evidence="3" id="KW-1185">Reference proteome</keyword>
<dbReference type="Gene3D" id="2.60.40.10">
    <property type="entry name" value="Immunoglobulins"/>
    <property type="match status" value="1"/>
</dbReference>
<comment type="caution">
    <text evidence="2">The sequence shown here is derived from an EMBL/GenBank/DDBJ whole genome shotgun (WGS) entry which is preliminary data.</text>
</comment>
<dbReference type="RefSeq" id="WP_111624885.1">
    <property type="nucleotide sequence ID" value="NZ_QLLN01000007.1"/>
</dbReference>
<feature type="domain" description="PKD" evidence="1">
    <location>
        <begin position="55"/>
        <end position="115"/>
    </location>
</feature>
<dbReference type="SMART" id="SM00089">
    <property type="entry name" value="PKD"/>
    <property type="match status" value="1"/>
</dbReference>
<dbReference type="SUPFAM" id="SSF49299">
    <property type="entry name" value="PKD domain"/>
    <property type="match status" value="1"/>
</dbReference>
<dbReference type="AlphaFoldDB" id="A0A327QVN7"/>
<accession>A0A327QVN7</accession>
<sequence>MKKFYAIIFLSFFALSCTKEDKGDITEVEIDLTACFTVSTDTLVIGESLQLTNCSKDAVIFSYDFGNNEISNQESPSVTYEEGGSYTITLVVYDDQKHSKTISKTIFVETPVESYYLFPEIPLGYNALPLEMGIDPLNGNIFYLEKTEDLVNLTVPKFYYKELGTNLIPSSNYIADQQFNTENAYVNFLGNGNKNIHFSRTLPELYGSQEITLNNNWALTSTLSSATKYLYGYLKEGVNFIFFGTQKDNGTYKAVIEKRNANGDAFDVQFKTIGSNNALLADMIKTTNGYIAFGATFDKNIILPFITNYSPVLVFFDTNFAITKTVELSNSVLGTHITEANHLNGAYHLIQLSNGNLATYGNGELNITDSDGNFIKTHYFNVNNKTQAIISLGDSFIISTGDGYLRKFDPTGTEIKKLNYKGNFTPEILEINNNLFIVAGYRTKDTILNIAELPVVKIFYGAVDKDLNLISVESIFN</sequence>
<protein>
    <submittedName>
        <fullName evidence="2">PKD domain-containing protein</fullName>
    </submittedName>
</protein>
<evidence type="ECO:0000313" key="3">
    <source>
        <dbReference type="Proteomes" id="UP000249696"/>
    </source>
</evidence>
<dbReference type="SUPFAM" id="SSF101898">
    <property type="entry name" value="NHL repeat"/>
    <property type="match status" value="1"/>
</dbReference>
<dbReference type="PROSITE" id="PS50093">
    <property type="entry name" value="PKD"/>
    <property type="match status" value="1"/>
</dbReference>
<reference evidence="2 3" key="1">
    <citation type="submission" date="2018-06" db="EMBL/GenBank/DDBJ databases">
        <title>Genomic Encyclopedia of Archaeal and Bacterial Type Strains, Phase II (KMG-II): from individual species to whole genera.</title>
        <authorList>
            <person name="Goeker M."/>
        </authorList>
    </citation>
    <scope>NUCLEOTIDE SEQUENCE [LARGE SCALE GENOMIC DNA]</scope>
    <source>
        <strain evidence="2 3">DSM 23522</strain>
    </source>
</reference>
<proteinExistence type="predicted"/>
<dbReference type="Pfam" id="PF18911">
    <property type="entry name" value="PKD_4"/>
    <property type="match status" value="1"/>
</dbReference>
<dbReference type="PROSITE" id="PS51257">
    <property type="entry name" value="PROKAR_LIPOPROTEIN"/>
    <property type="match status" value="1"/>
</dbReference>
<evidence type="ECO:0000259" key="1">
    <source>
        <dbReference type="PROSITE" id="PS50093"/>
    </source>
</evidence>
<dbReference type="InterPro" id="IPR000601">
    <property type="entry name" value="PKD_dom"/>
</dbReference>
<name>A0A327QVN7_9FLAO</name>
<dbReference type="OrthoDB" id="1393330at2"/>
<dbReference type="CDD" id="cd00146">
    <property type="entry name" value="PKD"/>
    <property type="match status" value="1"/>
</dbReference>
<dbReference type="InterPro" id="IPR013783">
    <property type="entry name" value="Ig-like_fold"/>
</dbReference>
<dbReference type="Proteomes" id="UP000249696">
    <property type="component" value="Unassembled WGS sequence"/>
</dbReference>
<dbReference type="InterPro" id="IPR022409">
    <property type="entry name" value="PKD/Chitinase_dom"/>
</dbReference>